<keyword evidence="2" id="KW-0784">Thiamine biosynthesis</keyword>
<dbReference type="AlphaFoldDB" id="A0A318R6M0"/>
<evidence type="ECO:0000313" key="7">
    <source>
        <dbReference type="EMBL" id="PYE03647.1"/>
    </source>
</evidence>
<comment type="caution">
    <text evidence="7">The sequence shown here is derived from an EMBL/GenBank/DDBJ whole genome shotgun (WGS) entry which is preliminary data.</text>
</comment>
<reference evidence="7 8" key="1">
    <citation type="journal article" date="2018" name="Appl. Environ. Microbiol.">
        <title>Genome rearrangement shapes Prochlorococcus ecological adaptation.</title>
        <authorList>
            <person name="Yan W."/>
            <person name="Wei S."/>
            <person name="Wang Q."/>
            <person name="Xiao X."/>
            <person name="Zeng Q."/>
            <person name="Jiao N."/>
            <person name="Zhang R."/>
        </authorList>
    </citation>
    <scope>NUCLEOTIDE SEQUENCE [LARGE SCALE GENOMIC DNA]</scope>
    <source>
        <strain evidence="7 8">XMU1408</strain>
    </source>
</reference>
<name>A0A318R6M0_PROMR</name>
<dbReference type="EC" id="1.4.3.19" evidence="5"/>
<dbReference type="PANTHER" id="PTHR13847:SF289">
    <property type="entry name" value="GLYCINE OXIDASE"/>
    <property type="match status" value="1"/>
</dbReference>
<evidence type="ECO:0000256" key="4">
    <source>
        <dbReference type="ARBA" id="ARBA00049872"/>
    </source>
</evidence>
<evidence type="ECO:0000259" key="6">
    <source>
        <dbReference type="Pfam" id="PF01266"/>
    </source>
</evidence>
<evidence type="ECO:0000256" key="1">
    <source>
        <dbReference type="ARBA" id="ARBA00004948"/>
    </source>
</evidence>
<proteinExistence type="predicted"/>
<evidence type="ECO:0000313" key="8">
    <source>
        <dbReference type="Proteomes" id="UP000247807"/>
    </source>
</evidence>
<evidence type="ECO:0000256" key="2">
    <source>
        <dbReference type="ARBA" id="ARBA00022977"/>
    </source>
</evidence>
<comment type="pathway">
    <text evidence="1">Cofactor biosynthesis; thiamine diphosphate biosynthesis.</text>
</comment>
<comment type="catalytic activity">
    <reaction evidence="4">
        <text>glycine + O2 + H2O = glyoxylate + H2O2 + NH4(+)</text>
        <dbReference type="Rhea" id="RHEA:11532"/>
        <dbReference type="ChEBI" id="CHEBI:15377"/>
        <dbReference type="ChEBI" id="CHEBI:15379"/>
        <dbReference type="ChEBI" id="CHEBI:16240"/>
        <dbReference type="ChEBI" id="CHEBI:28938"/>
        <dbReference type="ChEBI" id="CHEBI:36655"/>
        <dbReference type="ChEBI" id="CHEBI:57305"/>
        <dbReference type="EC" id="1.4.3.19"/>
    </reaction>
</comment>
<dbReference type="UniPathway" id="UPA00060"/>
<dbReference type="EMBL" id="QJUE01000001">
    <property type="protein sequence ID" value="PYE03647.1"/>
    <property type="molecule type" value="Genomic_DNA"/>
</dbReference>
<dbReference type="GO" id="GO:0005737">
    <property type="term" value="C:cytoplasm"/>
    <property type="evidence" value="ECO:0007669"/>
    <property type="project" value="TreeGrafter"/>
</dbReference>
<dbReference type="Gene3D" id="3.30.9.10">
    <property type="entry name" value="D-Amino Acid Oxidase, subunit A, domain 2"/>
    <property type="match status" value="1"/>
</dbReference>
<organism evidence="7 8">
    <name type="scientific">Prochlorococcus marinus XMU1408</name>
    <dbReference type="NCBI Taxonomy" id="2213228"/>
    <lineage>
        <taxon>Bacteria</taxon>
        <taxon>Bacillati</taxon>
        <taxon>Cyanobacteriota</taxon>
        <taxon>Cyanophyceae</taxon>
        <taxon>Synechococcales</taxon>
        <taxon>Prochlorococcaceae</taxon>
        <taxon>Prochlorococcus</taxon>
    </lineage>
</organism>
<dbReference type="SUPFAM" id="SSF51971">
    <property type="entry name" value="Nucleotide-binding domain"/>
    <property type="match status" value="1"/>
</dbReference>
<dbReference type="GO" id="GO:0050660">
    <property type="term" value="F:flavin adenine dinucleotide binding"/>
    <property type="evidence" value="ECO:0007669"/>
    <property type="project" value="InterPro"/>
</dbReference>
<protein>
    <recommendedName>
        <fullName evidence="5">glycine oxidase</fullName>
        <ecNumber evidence="5">1.4.3.19</ecNumber>
    </recommendedName>
</protein>
<evidence type="ECO:0000256" key="3">
    <source>
        <dbReference type="ARBA" id="ARBA00023002"/>
    </source>
</evidence>
<evidence type="ECO:0000256" key="5">
    <source>
        <dbReference type="ARBA" id="ARBA00050018"/>
    </source>
</evidence>
<dbReference type="Gene3D" id="3.50.50.60">
    <property type="entry name" value="FAD/NAD(P)-binding domain"/>
    <property type="match status" value="1"/>
</dbReference>
<dbReference type="InterPro" id="IPR012727">
    <property type="entry name" value="Gly_oxidase_ThiO"/>
</dbReference>
<dbReference type="InterPro" id="IPR036188">
    <property type="entry name" value="FAD/NAD-bd_sf"/>
</dbReference>
<gene>
    <name evidence="7" type="primary">thiO</name>
    <name evidence="7" type="ORF">DNJ73_00205</name>
</gene>
<keyword evidence="3" id="KW-0560">Oxidoreductase</keyword>
<dbReference type="NCBIfam" id="TIGR02352">
    <property type="entry name" value="thiamin_ThiO"/>
    <property type="match status" value="1"/>
</dbReference>
<dbReference type="GO" id="GO:0009229">
    <property type="term" value="P:thiamine diphosphate biosynthetic process"/>
    <property type="evidence" value="ECO:0007669"/>
    <property type="project" value="UniProtKB-UniPathway"/>
</dbReference>
<dbReference type="OrthoDB" id="9794226at2"/>
<dbReference type="InterPro" id="IPR006076">
    <property type="entry name" value="FAD-dep_OxRdtase"/>
</dbReference>
<dbReference type="GO" id="GO:0043799">
    <property type="term" value="F:glycine oxidase activity"/>
    <property type="evidence" value="ECO:0007669"/>
    <property type="project" value="UniProtKB-EC"/>
</dbReference>
<dbReference type="RefSeq" id="WP_158465724.1">
    <property type="nucleotide sequence ID" value="NZ_QJUE01000001.1"/>
</dbReference>
<accession>A0A318R6M0</accession>
<feature type="domain" description="FAD dependent oxidoreductase" evidence="6">
    <location>
        <begin position="10"/>
        <end position="342"/>
    </location>
</feature>
<sequence>MGVLNEKPLLILGGGLMGLAIAHELAQRGKRVEVLSRSRREAAGFVAAGMLAPHAEGLQGNLLNLGQHSLQRHPTWIESIETNSKMSCGLKTCGIVVPFESHQDCESYPTYKFGEKLKRNELLKEVPGLSEKWKLGLLFRQDGQIDNRRLLMRALEKACVELGVHFQEGVEVIEILRDSQKFNGVKIKDINGNINHLKSEEAVLCCGAWSKQIFKTLPIFPVKGQMLSIQGPKQILKRIVFGPGIYLVPRDDGLIIVGATSEREAGFQKGLTPKGQSDLQKGIQSLIPELNQLPHMERWWGFRPCTPDEGPLLGMSKISGLWLATGHHRNGVLLAAITSELIGKAICSTPLSNEESSFLTQFRWDRFKNHL</sequence>
<dbReference type="Proteomes" id="UP000247807">
    <property type="component" value="Unassembled WGS sequence"/>
</dbReference>
<dbReference type="PANTHER" id="PTHR13847">
    <property type="entry name" value="SARCOSINE DEHYDROGENASE-RELATED"/>
    <property type="match status" value="1"/>
</dbReference>
<dbReference type="GO" id="GO:0009228">
    <property type="term" value="P:thiamine biosynthetic process"/>
    <property type="evidence" value="ECO:0007669"/>
    <property type="project" value="UniProtKB-KW"/>
</dbReference>
<dbReference type="SUPFAM" id="SSF54373">
    <property type="entry name" value="FAD-linked reductases, C-terminal domain"/>
    <property type="match status" value="1"/>
</dbReference>
<dbReference type="Pfam" id="PF01266">
    <property type="entry name" value="DAO"/>
    <property type="match status" value="1"/>
</dbReference>